<dbReference type="EMBL" id="VSRR010000132">
    <property type="protein sequence ID" value="MPC10826.1"/>
    <property type="molecule type" value="Genomic_DNA"/>
</dbReference>
<proteinExistence type="predicted"/>
<reference evidence="1 2" key="1">
    <citation type="submission" date="2019-05" db="EMBL/GenBank/DDBJ databases">
        <title>Another draft genome of Portunus trituberculatus and its Hox gene families provides insights of decapod evolution.</title>
        <authorList>
            <person name="Jeong J.-H."/>
            <person name="Song I."/>
            <person name="Kim S."/>
            <person name="Choi T."/>
            <person name="Kim D."/>
            <person name="Ryu S."/>
            <person name="Kim W."/>
        </authorList>
    </citation>
    <scope>NUCLEOTIDE SEQUENCE [LARGE SCALE GENOMIC DNA]</scope>
    <source>
        <tissue evidence="1">Muscle</tissue>
    </source>
</reference>
<dbReference type="AlphaFoldDB" id="A0A5B7CR59"/>
<dbReference type="Proteomes" id="UP000324222">
    <property type="component" value="Unassembled WGS sequence"/>
</dbReference>
<evidence type="ECO:0000313" key="2">
    <source>
        <dbReference type="Proteomes" id="UP000324222"/>
    </source>
</evidence>
<dbReference type="OrthoDB" id="74460at2759"/>
<accession>A0A5B7CR59</accession>
<evidence type="ECO:0000313" key="1">
    <source>
        <dbReference type="EMBL" id="MPC10826.1"/>
    </source>
</evidence>
<protein>
    <submittedName>
        <fullName evidence="1">Uncharacterized protein</fullName>
    </submittedName>
</protein>
<organism evidence="1 2">
    <name type="scientific">Portunus trituberculatus</name>
    <name type="common">Swimming crab</name>
    <name type="synonym">Neptunus trituberculatus</name>
    <dbReference type="NCBI Taxonomy" id="210409"/>
    <lineage>
        <taxon>Eukaryota</taxon>
        <taxon>Metazoa</taxon>
        <taxon>Ecdysozoa</taxon>
        <taxon>Arthropoda</taxon>
        <taxon>Crustacea</taxon>
        <taxon>Multicrustacea</taxon>
        <taxon>Malacostraca</taxon>
        <taxon>Eumalacostraca</taxon>
        <taxon>Eucarida</taxon>
        <taxon>Decapoda</taxon>
        <taxon>Pleocyemata</taxon>
        <taxon>Brachyura</taxon>
        <taxon>Eubrachyura</taxon>
        <taxon>Portunoidea</taxon>
        <taxon>Portunidae</taxon>
        <taxon>Portuninae</taxon>
        <taxon>Portunus</taxon>
    </lineage>
</organism>
<keyword evidence="2" id="KW-1185">Reference proteome</keyword>
<name>A0A5B7CR59_PORTR</name>
<sequence length="101" mass="11380">MGNGDGNNSLCCRWLNTVTDGEVPELKGSVVCSTPGIRIIELRDLHTMAFHHWEFVTRPPPPVFHLPWAQVPHWPSDTHIEVVVEDTQGNLLKGCFMPRPL</sequence>
<gene>
    <name evidence="1" type="ORF">E2C01_003469</name>
</gene>
<comment type="caution">
    <text evidence="1">The sequence shown here is derived from an EMBL/GenBank/DDBJ whole genome shotgun (WGS) entry which is preliminary data.</text>
</comment>